<feature type="domain" description="SSD" evidence="8">
    <location>
        <begin position="565"/>
        <end position="692"/>
    </location>
</feature>
<protein>
    <submittedName>
        <fullName evidence="9">MMPL family transporter</fullName>
    </submittedName>
</protein>
<dbReference type="EMBL" id="QYTV02000001">
    <property type="protein sequence ID" value="RST77119.1"/>
    <property type="molecule type" value="Genomic_DNA"/>
</dbReference>
<feature type="transmembrane region" description="Helical" evidence="7">
    <location>
        <begin position="667"/>
        <end position="693"/>
    </location>
</feature>
<evidence type="ECO:0000256" key="2">
    <source>
        <dbReference type="ARBA" id="ARBA00010157"/>
    </source>
</evidence>
<feature type="transmembrane region" description="Helical" evidence="7">
    <location>
        <begin position="240"/>
        <end position="260"/>
    </location>
</feature>
<comment type="similarity">
    <text evidence="2">Belongs to the resistance-nodulation-cell division (RND) (TC 2.A.6) family. MmpL subfamily.</text>
</comment>
<dbReference type="Gene3D" id="1.20.1640.10">
    <property type="entry name" value="Multidrug efflux transporter AcrB transmembrane domain"/>
    <property type="match status" value="2"/>
</dbReference>
<feature type="transmembrane region" description="Helical" evidence="7">
    <location>
        <begin position="287"/>
        <end position="307"/>
    </location>
</feature>
<feature type="transmembrane region" description="Helical" evidence="7">
    <location>
        <begin position="313"/>
        <end position="338"/>
    </location>
</feature>
<dbReference type="InterPro" id="IPR000731">
    <property type="entry name" value="SSD"/>
</dbReference>
<proteinExistence type="inferred from homology"/>
<dbReference type="PANTHER" id="PTHR33406:SF6">
    <property type="entry name" value="MEMBRANE PROTEIN YDGH-RELATED"/>
    <property type="match status" value="1"/>
</dbReference>
<evidence type="ECO:0000313" key="9">
    <source>
        <dbReference type="EMBL" id="RST77119.1"/>
    </source>
</evidence>
<evidence type="ECO:0000256" key="7">
    <source>
        <dbReference type="SAM" id="Phobius"/>
    </source>
</evidence>
<feature type="transmembrane region" description="Helical" evidence="7">
    <location>
        <begin position="183"/>
        <end position="201"/>
    </location>
</feature>
<dbReference type="SUPFAM" id="SSF82866">
    <property type="entry name" value="Multidrug efflux transporter AcrB transmembrane domain"/>
    <property type="match status" value="2"/>
</dbReference>
<feature type="transmembrane region" description="Helical" evidence="7">
    <location>
        <begin position="535"/>
        <end position="553"/>
    </location>
</feature>
<dbReference type="Proteomes" id="UP000287156">
    <property type="component" value="Unassembled WGS sequence"/>
</dbReference>
<keyword evidence="5 7" id="KW-1133">Transmembrane helix</keyword>
<organism evidence="9 10">
    <name type="scientific">Siminovitchia acidinfaciens</name>
    <dbReference type="NCBI Taxonomy" id="2321395"/>
    <lineage>
        <taxon>Bacteria</taxon>
        <taxon>Bacillati</taxon>
        <taxon>Bacillota</taxon>
        <taxon>Bacilli</taxon>
        <taxon>Bacillales</taxon>
        <taxon>Bacillaceae</taxon>
        <taxon>Siminovitchia</taxon>
    </lineage>
</organism>
<dbReference type="InterPro" id="IPR004869">
    <property type="entry name" value="MMPL_dom"/>
</dbReference>
<evidence type="ECO:0000256" key="6">
    <source>
        <dbReference type="ARBA" id="ARBA00023136"/>
    </source>
</evidence>
<feature type="transmembrane region" description="Helical" evidence="7">
    <location>
        <begin position="208"/>
        <end position="228"/>
    </location>
</feature>
<feature type="transmembrane region" description="Helical" evidence="7">
    <location>
        <begin position="374"/>
        <end position="391"/>
    </location>
</feature>
<dbReference type="PANTHER" id="PTHR33406">
    <property type="entry name" value="MEMBRANE PROTEIN MJ1562-RELATED"/>
    <property type="match status" value="1"/>
</dbReference>
<evidence type="ECO:0000313" key="10">
    <source>
        <dbReference type="Proteomes" id="UP000287156"/>
    </source>
</evidence>
<sequence>MEKGMLKGSRLWWFSLVVWVALAGILSSFAPGAKDFVVANKDAGLPADVESIVADRQLEKHFPADGGLPLFAVFSKEDGLTDEDTLAFSKEVEGLKVDKKFGDIEPLPLSNMSPDVRNSFLSENKRTFFIPITLPENLEGNDLHAAVEQIKKQVSIADDVKLSWTGPAGIAADAVELFSRADVVLLLSTVGLILVLLLLIYRSPLLTFIPLIGAAIVYTVVDKVIGLATEAGLFAIDSQAVSIMTILLFAVVTDYSLLIFSRYREELRTHEKKDAAMRETMRHVKEPIFFSGSTIVLGVATLFFALYEPYRNFAPAFAIAAGFMLIAGLTLLPALFAIAGRKAFWPVIPKFGDEKTEKKSIWGKLADKVTKRPAVFLIPIMLLLAVGAWNTTNLEESYDLIASFPEDLSSRIGYEQLGEDFSEGSLAPGTMLFVSSEKLKMKDVQSAIGEFEKINGVDQVAATGHPLSEDGKAAKFSILFKGNPYEQQAFDAVKTIRSKSDTILKDAGLTDTKILVAGESAKNADLRDINKRDTIVVMVLMTVLISIMLGIQTRSVIAPIYMMGTILLSYAATIGLALFLFKVILGLDGISYRIPLYSFVFLIALGVDYSIMLIARIREELKSMSFVDAVRRGVDRTGGVISSAGLILAATFLVLATMPIYELKLFGFIMALGILIDTFVVRPLLIPAILTLLGKWSFWPKKMPEKVPVTSRVLSK</sequence>
<keyword evidence="6 7" id="KW-0472">Membrane</keyword>
<evidence type="ECO:0000256" key="3">
    <source>
        <dbReference type="ARBA" id="ARBA00022475"/>
    </source>
</evidence>
<dbReference type="Pfam" id="PF03176">
    <property type="entry name" value="MMPL"/>
    <property type="match status" value="2"/>
</dbReference>
<dbReference type="GO" id="GO:0005886">
    <property type="term" value="C:plasma membrane"/>
    <property type="evidence" value="ECO:0007669"/>
    <property type="project" value="UniProtKB-SubCell"/>
</dbReference>
<dbReference type="AlphaFoldDB" id="A0A429Y6P4"/>
<keyword evidence="4 7" id="KW-0812">Transmembrane</keyword>
<comment type="subcellular location">
    <subcellularLocation>
        <location evidence="1">Cell membrane</location>
        <topology evidence="1">Multi-pass membrane protein</topology>
    </subcellularLocation>
</comment>
<keyword evidence="3" id="KW-1003">Cell membrane</keyword>
<reference evidence="9" key="1">
    <citation type="submission" date="2018-12" db="EMBL/GenBank/DDBJ databases">
        <authorList>
            <person name="Sun L."/>
            <person name="Chen Z."/>
        </authorList>
    </citation>
    <scope>NUCLEOTIDE SEQUENCE [LARGE SCALE GENOMIC DNA]</scope>
    <source>
        <strain evidence="9">3-2-2</strain>
    </source>
</reference>
<feature type="transmembrane region" description="Helical" evidence="7">
    <location>
        <begin position="638"/>
        <end position="661"/>
    </location>
</feature>
<dbReference type="PROSITE" id="PS50156">
    <property type="entry name" value="SSD"/>
    <property type="match status" value="1"/>
</dbReference>
<dbReference type="InterPro" id="IPR050545">
    <property type="entry name" value="Mycobact_MmpL"/>
</dbReference>
<dbReference type="RefSeq" id="WP_126046808.1">
    <property type="nucleotide sequence ID" value="NZ_QYTV02000001.1"/>
</dbReference>
<evidence type="ECO:0000259" key="8">
    <source>
        <dbReference type="PROSITE" id="PS50156"/>
    </source>
</evidence>
<comment type="caution">
    <text evidence="9">The sequence shown here is derived from an EMBL/GenBank/DDBJ whole genome shotgun (WGS) entry which is preliminary data.</text>
</comment>
<name>A0A429Y6P4_9BACI</name>
<feature type="transmembrane region" description="Helical" evidence="7">
    <location>
        <begin position="560"/>
        <end position="584"/>
    </location>
</feature>
<accession>A0A429Y6P4</accession>
<evidence type="ECO:0000256" key="1">
    <source>
        <dbReference type="ARBA" id="ARBA00004651"/>
    </source>
</evidence>
<feature type="transmembrane region" description="Helical" evidence="7">
    <location>
        <begin position="596"/>
        <end position="617"/>
    </location>
</feature>
<gene>
    <name evidence="9" type="ORF">D4T97_001060</name>
</gene>
<keyword evidence="10" id="KW-1185">Reference proteome</keyword>
<dbReference type="OrthoDB" id="2365435at2"/>
<evidence type="ECO:0000256" key="5">
    <source>
        <dbReference type="ARBA" id="ARBA00022989"/>
    </source>
</evidence>
<evidence type="ECO:0000256" key="4">
    <source>
        <dbReference type="ARBA" id="ARBA00022692"/>
    </source>
</evidence>
<feature type="transmembrane region" description="Helical" evidence="7">
    <location>
        <begin position="12"/>
        <end position="30"/>
    </location>
</feature>